<keyword evidence="2" id="KW-0732">Signal</keyword>
<keyword evidence="1" id="KW-0812">Transmembrane</keyword>
<dbReference type="InterPro" id="IPR023997">
    <property type="entry name" value="TonB-dep_OMP_SusC/RagA_CS"/>
</dbReference>
<dbReference type="STRING" id="1544798.LH29_15195"/>
<dbReference type="NCBIfam" id="TIGR04056">
    <property type="entry name" value="OMP_RagA_SusC"/>
    <property type="match status" value="1"/>
</dbReference>
<feature type="domain" description="TonB-dependent receptor plug" evidence="3">
    <location>
        <begin position="48"/>
        <end position="150"/>
    </location>
</feature>
<comment type="subcellular location">
    <subcellularLocation>
        <location evidence="1">Cell outer membrane</location>
        <topology evidence="1">Multi-pass membrane protein</topology>
    </subcellularLocation>
</comment>
<dbReference type="Pfam" id="PF07715">
    <property type="entry name" value="Plug"/>
    <property type="match status" value="1"/>
</dbReference>
<dbReference type="EMBL" id="JRHC01000003">
    <property type="protein sequence ID" value="KJF43547.1"/>
    <property type="molecule type" value="Genomic_DNA"/>
</dbReference>
<organism evidence="4 5">
    <name type="scientific">Draconibacterium sediminis</name>
    <dbReference type="NCBI Taxonomy" id="1544798"/>
    <lineage>
        <taxon>Bacteria</taxon>
        <taxon>Pseudomonadati</taxon>
        <taxon>Bacteroidota</taxon>
        <taxon>Bacteroidia</taxon>
        <taxon>Marinilabiliales</taxon>
        <taxon>Prolixibacteraceae</taxon>
        <taxon>Draconibacterium</taxon>
    </lineage>
</organism>
<proteinExistence type="inferred from homology"/>
<accession>A0A0D8J9H1</accession>
<keyword evidence="1" id="KW-0813">Transport</keyword>
<protein>
    <recommendedName>
        <fullName evidence="3">TonB-dependent receptor plug domain-containing protein</fullName>
    </recommendedName>
</protein>
<keyword evidence="1" id="KW-1134">Transmembrane beta strand</keyword>
<keyword evidence="1" id="KW-0472">Membrane</keyword>
<dbReference type="PATRIC" id="fig|1544798.3.peg.3206"/>
<evidence type="ECO:0000259" key="3">
    <source>
        <dbReference type="Pfam" id="PF07715"/>
    </source>
</evidence>
<dbReference type="Proteomes" id="UP000032544">
    <property type="component" value="Unassembled WGS sequence"/>
</dbReference>
<dbReference type="InterPro" id="IPR039426">
    <property type="entry name" value="TonB-dep_rcpt-like"/>
</dbReference>
<evidence type="ECO:0000313" key="4">
    <source>
        <dbReference type="EMBL" id="KJF43547.1"/>
    </source>
</evidence>
<dbReference type="RefSeq" id="WP_045030977.1">
    <property type="nucleotide sequence ID" value="NZ_JRHC01000003.1"/>
</dbReference>
<sequence length="910" mass="101015">MKKNIKIFMFSVVLSVLTCSGWAQTDSIPTNSEELYKDKIDIAYGKQDKQNISSAISTISGQELVKGAVSNFGNTLFGKLPGLFVYQGSGEPGSDSPSLRIRGSYTAPLVIIDGFERDMTNIAPEEVETVSVLKDAAATAIYGMKGANGAILITTKRGRIQKGTIKVSLQSGVQTPQATMGVLGATDYMSYYNQAAVNDGLPQKYSAADIAAAGSSPRYPDVDWQGLVLKDYTNLSKANVEFLGGSEFVRYFVNFGFLYNNGIYKPENPDFKANPNVLRMNIRSNIDVNITKSTLFSLDLAGSINRNVYPADNTSRIWTSLLTLPPNAMNPVNPDGSYGGSSIYLNNPLGMLETGGRNTAMDQFLNAGFRLKQDLDVITKGLSVSLGYVLDNGAVNSDGNWRYFVVKQIAPGTGDDYNYYSYREDTQYNQWSNASSTRYASFDADIRYKMPESNGNKLDVLLRAQSDKQYRANSDLSPYLTNNYGARIQYSKNDTYLLEVAASYFGSDQYADGNKYGFFPSVSAGWVFSNEEFASESKTFTYGKLRASYGINGYNRYVNGRYPFEQFYTGGGGFPIGTNWSWFGGLQPGMLANEDIGWEIAKKFNVGVDLELFGNISIEADYFLNKHSDVLTIDYTKPAVSGATLPYENIGQMTDRGFDFKIGYASQNDGFNWYADLMFSYYTNTIDEMGEALNSGELEYLNKTGNSNTAIYGLESIGYFESDDDIQLSPEQTFGTPRIGDLKYADQNNDNIIDSRDMVVIGDWRPNMDLGLKLGFTWNNFDAEAFLQGQFNKDINLSGNAMAQPFIHGNAVNEIVAEDGFPTLSLSNMNNYQASSYWIRKGDFVKLRNFELGYTLPETTVARIKMEKARVFVRAVNALTFSIWDYTDPEYTSIGYPPMKSYLLGVNLNF</sequence>
<comment type="similarity">
    <text evidence="1">Belongs to the TonB-dependent receptor family.</text>
</comment>
<dbReference type="SUPFAM" id="SSF56935">
    <property type="entry name" value="Porins"/>
    <property type="match status" value="1"/>
</dbReference>
<evidence type="ECO:0000313" key="5">
    <source>
        <dbReference type="Proteomes" id="UP000032544"/>
    </source>
</evidence>
<dbReference type="AlphaFoldDB" id="A0A0D8J9H1"/>
<dbReference type="InterPro" id="IPR012910">
    <property type="entry name" value="Plug_dom"/>
</dbReference>
<keyword evidence="1" id="KW-0998">Cell outer membrane</keyword>
<dbReference type="InterPro" id="IPR023996">
    <property type="entry name" value="TonB-dep_OMP_SusC/RagA"/>
</dbReference>
<name>A0A0D8J9H1_9BACT</name>
<reference evidence="4 5" key="1">
    <citation type="submission" date="2014-09" db="EMBL/GenBank/DDBJ databases">
        <title>Draft Genome Sequence of Draconibacterium sp. JN14CK-3.</title>
        <authorList>
            <person name="Dong C."/>
            <person name="Lai Q."/>
            <person name="Shao Z."/>
        </authorList>
    </citation>
    <scope>NUCLEOTIDE SEQUENCE [LARGE SCALE GENOMIC DNA]</scope>
    <source>
        <strain evidence="4 5">JN14CK-3</strain>
    </source>
</reference>
<evidence type="ECO:0000256" key="2">
    <source>
        <dbReference type="SAM" id="SignalP"/>
    </source>
</evidence>
<dbReference type="OrthoDB" id="1032271at2"/>
<dbReference type="InterPro" id="IPR037066">
    <property type="entry name" value="Plug_dom_sf"/>
</dbReference>
<dbReference type="PROSITE" id="PS52016">
    <property type="entry name" value="TONB_DEPENDENT_REC_3"/>
    <property type="match status" value="1"/>
</dbReference>
<feature type="chain" id="PRO_5002331046" description="TonB-dependent receptor plug domain-containing protein" evidence="2">
    <location>
        <begin position="26"/>
        <end position="910"/>
    </location>
</feature>
<dbReference type="NCBIfam" id="TIGR04057">
    <property type="entry name" value="SusC_RagA_signa"/>
    <property type="match status" value="1"/>
</dbReference>
<evidence type="ECO:0000256" key="1">
    <source>
        <dbReference type="PROSITE-ProRule" id="PRU01360"/>
    </source>
</evidence>
<dbReference type="Gene3D" id="2.170.130.10">
    <property type="entry name" value="TonB-dependent receptor, plug domain"/>
    <property type="match status" value="1"/>
</dbReference>
<comment type="caution">
    <text evidence="4">The sequence shown here is derived from an EMBL/GenBank/DDBJ whole genome shotgun (WGS) entry which is preliminary data.</text>
</comment>
<dbReference type="GO" id="GO:0009279">
    <property type="term" value="C:cell outer membrane"/>
    <property type="evidence" value="ECO:0007669"/>
    <property type="project" value="UniProtKB-SubCell"/>
</dbReference>
<feature type="signal peptide" evidence="2">
    <location>
        <begin position="1"/>
        <end position="25"/>
    </location>
</feature>
<gene>
    <name evidence="4" type="ORF">LH29_15195</name>
</gene>
<keyword evidence="5" id="KW-1185">Reference proteome</keyword>